<comment type="catalytic activity">
    <reaction evidence="8 9">
        <text>a 2,3-saturated acyl-[ACP] + NAD(+) = a (2E)-enoyl-[ACP] + NADH + H(+)</text>
        <dbReference type="Rhea" id="RHEA:10240"/>
        <dbReference type="Rhea" id="RHEA-COMP:9925"/>
        <dbReference type="Rhea" id="RHEA-COMP:9926"/>
        <dbReference type="ChEBI" id="CHEBI:15378"/>
        <dbReference type="ChEBI" id="CHEBI:57540"/>
        <dbReference type="ChEBI" id="CHEBI:57945"/>
        <dbReference type="ChEBI" id="CHEBI:78784"/>
        <dbReference type="ChEBI" id="CHEBI:78785"/>
        <dbReference type="EC" id="1.3.1.9"/>
    </reaction>
</comment>
<evidence type="ECO:0000313" key="10">
    <source>
        <dbReference type="EMBL" id="MDN3569214.1"/>
    </source>
</evidence>
<comment type="pathway">
    <text evidence="1">Lipid metabolism; fatty acid biosynthesis.</text>
</comment>
<keyword evidence="11" id="KW-1185">Reference proteome</keyword>
<evidence type="ECO:0000256" key="3">
    <source>
        <dbReference type="ARBA" id="ARBA00022516"/>
    </source>
</evidence>
<evidence type="ECO:0000256" key="7">
    <source>
        <dbReference type="ARBA" id="ARBA00023160"/>
    </source>
</evidence>
<keyword evidence="5 9" id="KW-0560">Oxidoreductase</keyword>
<keyword evidence="6" id="KW-0443">Lipid metabolism</keyword>
<dbReference type="SUPFAM" id="SSF51735">
    <property type="entry name" value="NAD(P)-binding Rossmann-fold domains"/>
    <property type="match status" value="1"/>
</dbReference>
<dbReference type="PANTHER" id="PTHR43159">
    <property type="entry name" value="ENOYL-[ACYL-CARRIER-PROTEIN] REDUCTASE"/>
    <property type="match status" value="1"/>
</dbReference>
<accession>A0ABT8AHD1</accession>
<evidence type="ECO:0000256" key="4">
    <source>
        <dbReference type="ARBA" id="ARBA00022832"/>
    </source>
</evidence>
<keyword evidence="3 9" id="KW-0444">Lipid biosynthesis</keyword>
<reference evidence="11" key="1">
    <citation type="journal article" date="2019" name="Int. J. Syst. Evol. Microbiol.">
        <title>The Global Catalogue of Microorganisms (GCM) 10K type strain sequencing project: providing services to taxonomists for standard genome sequencing and annotation.</title>
        <authorList>
            <consortium name="The Broad Institute Genomics Platform"/>
            <consortium name="The Broad Institute Genome Sequencing Center for Infectious Disease"/>
            <person name="Wu L."/>
            <person name="Ma J."/>
        </authorList>
    </citation>
    <scope>NUCLEOTIDE SEQUENCE [LARGE SCALE GENOMIC DNA]</scope>
    <source>
        <strain evidence="11">CECT 7806</strain>
    </source>
</reference>
<dbReference type="InterPro" id="IPR002347">
    <property type="entry name" value="SDR_fam"/>
</dbReference>
<protein>
    <recommendedName>
        <fullName evidence="9">Enoyl-[acyl-carrier-protein] reductase [NADH]</fullName>
        <ecNumber evidence="9">1.3.1.9</ecNumber>
    </recommendedName>
</protein>
<evidence type="ECO:0000256" key="9">
    <source>
        <dbReference type="PIRNR" id="PIRNR000094"/>
    </source>
</evidence>
<dbReference type="InterPro" id="IPR014358">
    <property type="entry name" value="Enoyl-ACP_Rdtase_NADH"/>
</dbReference>
<dbReference type="InterPro" id="IPR036291">
    <property type="entry name" value="NAD(P)-bd_dom_sf"/>
</dbReference>
<evidence type="ECO:0000256" key="6">
    <source>
        <dbReference type="ARBA" id="ARBA00023098"/>
    </source>
</evidence>
<evidence type="ECO:0000256" key="5">
    <source>
        <dbReference type="ARBA" id="ARBA00023002"/>
    </source>
</evidence>
<evidence type="ECO:0000256" key="1">
    <source>
        <dbReference type="ARBA" id="ARBA00005194"/>
    </source>
</evidence>
<evidence type="ECO:0000256" key="8">
    <source>
        <dbReference type="ARBA" id="ARBA00048572"/>
    </source>
</evidence>
<comment type="caution">
    <text evidence="10">The sequence shown here is derived from an EMBL/GenBank/DDBJ whole genome shotgun (WGS) entry which is preliminary data.</text>
</comment>
<dbReference type="Gene3D" id="3.40.50.720">
    <property type="entry name" value="NAD(P)-binding Rossmann-like Domain"/>
    <property type="match status" value="1"/>
</dbReference>
<gene>
    <name evidence="10" type="primary">fabI</name>
    <name evidence="10" type="ORF">QWZ18_01080</name>
</gene>
<dbReference type="RefSeq" id="WP_238286549.1">
    <property type="nucleotide sequence ID" value="NZ_BPQS01000006.1"/>
</dbReference>
<comment type="similarity">
    <text evidence="2 9">Belongs to the short-chain dehydrogenases/reductases (SDR) family. FabI subfamily.</text>
</comment>
<keyword evidence="4" id="KW-0276">Fatty acid metabolism</keyword>
<dbReference type="PANTHER" id="PTHR43159:SF2">
    <property type="entry name" value="ENOYL-[ACYL-CARRIER-PROTEIN] REDUCTASE [NADH], CHLOROPLASTIC"/>
    <property type="match status" value="1"/>
</dbReference>
<dbReference type="PRINTS" id="PR00081">
    <property type="entry name" value="GDHRDH"/>
</dbReference>
<proteinExistence type="inferred from homology"/>
<organism evidence="10 11">
    <name type="scientific">Methylobacterium longum</name>
    <dbReference type="NCBI Taxonomy" id="767694"/>
    <lineage>
        <taxon>Bacteria</taxon>
        <taxon>Pseudomonadati</taxon>
        <taxon>Pseudomonadota</taxon>
        <taxon>Alphaproteobacteria</taxon>
        <taxon>Hyphomicrobiales</taxon>
        <taxon>Methylobacteriaceae</taxon>
        <taxon>Methylobacterium</taxon>
    </lineage>
</organism>
<dbReference type="PIRSF" id="PIRSF000094">
    <property type="entry name" value="Enoyl-ACP_rdct"/>
    <property type="match status" value="1"/>
</dbReference>
<dbReference type="EC" id="1.3.1.9" evidence="9"/>
<dbReference type="CDD" id="cd05372">
    <property type="entry name" value="ENR_SDR"/>
    <property type="match status" value="1"/>
</dbReference>
<dbReference type="Pfam" id="PF13561">
    <property type="entry name" value="adh_short_C2"/>
    <property type="match status" value="1"/>
</dbReference>
<evidence type="ECO:0000256" key="2">
    <source>
        <dbReference type="ARBA" id="ARBA00009233"/>
    </source>
</evidence>
<dbReference type="Gene3D" id="1.10.8.400">
    <property type="entry name" value="Enoyl acyl carrier protein reductase"/>
    <property type="match status" value="1"/>
</dbReference>
<evidence type="ECO:0000313" key="11">
    <source>
        <dbReference type="Proteomes" id="UP001244297"/>
    </source>
</evidence>
<dbReference type="NCBIfam" id="NF005078">
    <property type="entry name" value="PRK06505.1"/>
    <property type="match status" value="1"/>
</dbReference>
<keyword evidence="7 9" id="KW-0275">Fatty acid biosynthesis</keyword>
<dbReference type="EMBL" id="JAUFPT010000001">
    <property type="protein sequence ID" value="MDN3569214.1"/>
    <property type="molecule type" value="Genomic_DNA"/>
</dbReference>
<dbReference type="GO" id="GO:0004318">
    <property type="term" value="F:enoyl-[acyl-carrier-protein] reductase (NADH) activity"/>
    <property type="evidence" value="ECO:0007669"/>
    <property type="project" value="UniProtKB-EC"/>
</dbReference>
<dbReference type="Proteomes" id="UP001244297">
    <property type="component" value="Unassembled WGS sequence"/>
</dbReference>
<keyword evidence="9" id="KW-0520">NAD</keyword>
<name>A0ABT8AHD1_9HYPH</name>
<sequence length="276" mass="29146">MTGLMAGRRGLIMGVANDHSIAWGIAKALHAEGARLAFTYQGEALGRRVAPLAAKLGSDIVLPCDVEDLASVDATFEALDARFDGGLDFVVHAIGFSDKAQLKGRYVDVTTRENFVRTMTISCFSFTEIAQRAAKRMRPGGSLLTLTYGGATRVMPNYNVMGVAKAALEASVRYLAGDLGPDGIRVNALSAGPMRTLAGAGIADARLMFNHQRAHAPLRRTVSLEEVGGSALYLLSPLSGGVTGEVHFVDAGYNIISMPRPDVLQAQDEAGVVGDP</sequence>